<organism evidence="3 4">
    <name type="scientific">Nocardia panacis</name>
    <dbReference type="NCBI Taxonomy" id="2340916"/>
    <lineage>
        <taxon>Bacteria</taxon>
        <taxon>Bacillati</taxon>
        <taxon>Actinomycetota</taxon>
        <taxon>Actinomycetes</taxon>
        <taxon>Mycobacteriales</taxon>
        <taxon>Nocardiaceae</taxon>
        <taxon>Nocardia</taxon>
    </lineage>
</organism>
<sequence>MKISASKQLIVAVTCGAALLLSACNEDVTPTKGATGSTASTSAAAGAPTTAKAEGGSATGNTPTEAGGNGGGSAAGNTPTEAGGNAPTTKKAAPVSDEPWDPCAIMDPNVSAAGLNTSTKKRRTENLNYPLENSCQWLTNDGRFEVIIESLGRKWGDLKPGSYENLRRIKIDGRNVMIFNAAQDGNHIGCIISTEVSYGTVDYVLRSHDLKPAPDACDVGQAIAVKFSKNLRD</sequence>
<dbReference type="OrthoDB" id="4570709at2"/>
<feature type="region of interest" description="Disordered" evidence="1">
    <location>
        <begin position="30"/>
        <end position="104"/>
    </location>
</feature>
<evidence type="ECO:0000256" key="1">
    <source>
        <dbReference type="SAM" id="MobiDB-lite"/>
    </source>
</evidence>
<dbReference type="Proteomes" id="UP000266677">
    <property type="component" value="Unassembled WGS sequence"/>
</dbReference>
<feature type="signal peptide" evidence="2">
    <location>
        <begin position="1"/>
        <end position="23"/>
    </location>
</feature>
<name>A0A3A4KQF4_9NOCA</name>
<gene>
    <name evidence="3" type="ORF">D5S18_11215</name>
</gene>
<dbReference type="Pfam" id="PF12079">
    <property type="entry name" value="DUF3558"/>
    <property type="match status" value="1"/>
</dbReference>
<feature type="compositionally biased region" description="Low complexity" evidence="1">
    <location>
        <begin position="30"/>
        <end position="66"/>
    </location>
</feature>
<dbReference type="RefSeq" id="WP_120039722.1">
    <property type="nucleotide sequence ID" value="NZ_QZFU01000016.1"/>
</dbReference>
<keyword evidence="4" id="KW-1185">Reference proteome</keyword>
<dbReference type="InterPro" id="IPR024520">
    <property type="entry name" value="DUF3558"/>
</dbReference>
<proteinExistence type="predicted"/>
<evidence type="ECO:0000256" key="2">
    <source>
        <dbReference type="SAM" id="SignalP"/>
    </source>
</evidence>
<evidence type="ECO:0000313" key="3">
    <source>
        <dbReference type="EMBL" id="RJO76802.1"/>
    </source>
</evidence>
<reference evidence="3 4" key="1">
    <citation type="submission" date="2018-09" db="EMBL/GenBank/DDBJ databases">
        <title>YIM PH21274 draft genome.</title>
        <authorList>
            <person name="Miao C."/>
        </authorList>
    </citation>
    <scope>NUCLEOTIDE SEQUENCE [LARGE SCALE GENOMIC DNA]</scope>
    <source>
        <strain evidence="3 4">YIM PH 21724</strain>
    </source>
</reference>
<dbReference type="EMBL" id="QZFU01000016">
    <property type="protein sequence ID" value="RJO76802.1"/>
    <property type="molecule type" value="Genomic_DNA"/>
</dbReference>
<protein>
    <submittedName>
        <fullName evidence="3">DUF3558 domain-containing protein</fullName>
    </submittedName>
</protein>
<evidence type="ECO:0000313" key="4">
    <source>
        <dbReference type="Proteomes" id="UP000266677"/>
    </source>
</evidence>
<dbReference type="AlphaFoldDB" id="A0A3A4KQF4"/>
<accession>A0A3A4KQF4</accession>
<keyword evidence="2" id="KW-0732">Signal</keyword>
<comment type="caution">
    <text evidence="3">The sequence shown here is derived from an EMBL/GenBank/DDBJ whole genome shotgun (WGS) entry which is preliminary data.</text>
</comment>
<feature type="chain" id="PRO_5039510614" evidence="2">
    <location>
        <begin position="24"/>
        <end position="233"/>
    </location>
</feature>
<dbReference type="PROSITE" id="PS51257">
    <property type="entry name" value="PROKAR_LIPOPROTEIN"/>
    <property type="match status" value="1"/>
</dbReference>